<comment type="catalytic activity">
    <reaction evidence="5">
        <text>a 5'-end (N(2),N(7)-dimethyl 5'-triphosphoguanosine)-ribonucleoside in snRNA + S-adenosyl-L-methionine = a 5'-end (N(2),N(2),N(7)-trimethyl 5'-triphosphoguanosine)-ribonucleoside in snRNA + S-adenosyl-L-homocysteine + H(+)</text>
        <dbReference type="Rhea" id="RHEA:78479"/>
        <dbReference type="Rhea" id="RHEA-COMP:19087"/>
        <dbReference type="Rhea" id="RHEA-COMP:19089"/>
        <dbReference type="ChEBI" id="CHEBI:15378"/>
        <dbReference type="ChEBI" id="CHEBI:57856"/>
        <dbReference type="ChEBI" id="CHEBI:59789"/>
        <dbReference type="ChEBI" id="CHEBI:167623"/>
        <dbReference type="ChEBI" id="CHEBI:172880"/>
    </reaction>
    <physiologicalReaction direction="left-to-right" evidence="5">
        <dbReference type="Rhea" id="RHEA:78480"/>
    </physiologicalReaction>
</comment>
<feature type="region of interest" description="Disordered" evidence="8">
    <location>
        <begin position="22"/>
        <end position="43"/>
    </location>
</feature>
<name>A0AAD3CHE2_9STRA</name>
<evidence type="ECO:0000256" key="8">
    <source>
        <dbReference type="SAM" id="MobiDB-lite"/>
    </source>
</evidence>
<evidence type="ECO:0000256" key="6">
    <source>
        <dbReference type="ARBA" id="ARBA00049075"/>
    </source>
</evidence>
<dbReference type="PANTHER" id="PTHR14741">
    <property type="entry name" value="S-ADENOSYLMETHIONINE-DEPENDENT METHYLTRANSFERASE RELATED"/>
    <property type="match status" value="1"/>
</dbReference>
<dbReference type="GO" id="GO:0071164">
    <property type="term" value="F:RNA cap trimethylguanosine synthase activity"/>
    <property type="evidence" value="ECO:0007669"/>
    <property type="project" value="TreeGrafter"/>
</dbReference>
<dbReference type="InterPro" id="IPR029063">
    <property type="entry name" value="SAM-dependent_MTases_sf"/>
</dbReference>
<reference evidence="9 10" key="1">
    <citation type="journal article" date="2021" name="Sci. Rep.">
        <title>The genome of the diatom Chaetoceros tenuissimus carries an ancient integrated fragment of an extant virus.</title>
        <authorList>
            <person name="Hongo Y."/>
            <person name="Kimura K."/>
            <person name="Takaki Y."/>
            <person name="Yoshida Y."/>
            <person name="Baba S."/>
            <person name="Kobayashi G."/>
            <person name="Nagasaki K."/>
            <person name="Hano T."/>
            <person name="Tomaru Y."/>
        </authorList>
    </citation>
    <scope>NUCLEOTIDE SEQUENCE [LARGE SCALE GENOMIC DNA]</scope>
    <source>
        <strain evidence="9 10">NIES-3715</strain>
    </source>
</reference>
<comment type="catalytic activity">
    <reaction evidence="3">
        <text>a 5'-end (N(2),N(7)-dimethyl 5'-triphosphoguanosine)-ribonucleoside in snoRNA + S-adenosyl-L-methionine = a 5'-end (N(2),N(2),N(7)-trimethyl 5'-triphosphoguanosine)-ribonucleoside in snoRNA + S-adenosyl-L-homocysteine + H(+)</text>
        <dbReference type="Rhea" id="RHEA:78507"/>
        <dbReference type="Rhea" id="RHEA-COMP:19088"/>
        <dbReference type="Rhea" id="RHEA-COMP:19090"/>
        <dbReference type="ChEBI" id="CHEBI:15378"/>
        <dbReference type="ChEBI" id="CHEBI:57856"/>
        <dbReference type="ChEBI" id="CHEBI:59789"/>
        <dbReference type="ChEBI" id="CHEBI:167623"/>
        <dbReference type="ChEBI" id="CHEBI:172880"/>
    </reaction>
    <physiologicalReaction direction="left-to-right" evidence="3">
        <dbReference type="Rhea" id="RHEA:78508"/>
    </physiologicalReaction>
</comment>
<dbReference type="SUPFAM" id="SSF53335">
    <property type="entry name" value="S-adenosyl-L-methionine-dependent methyltransferases"/>
    <property type="match status" value="1"/>
</dbReference>
<comment type="caution">
    <text evidence="9">The sequence shown here is derived from an EMBL/GenBank/DDBJ whole genome shotgun (WGS) entry which is preliminary data.</text>
</comment>
<evidence type="ECO:0000256" key="5">
    <source>
        <dbReference type="ARBA" id="ARBA00048763"/>
    </source>
</evidence>
<dbReference type="GO" id="GO:0003676">
    <property type="term" value="F:nucleic acid binding"/>
    <property type="evidence" value="ECO:0007669"/>
    <property type="project" value="InterPro"/>
</dbReference>
<dbReference type="Proteomes" id="UP001054902">
    <property type="component" value="Unassembled WGS sequence"/>
</dbReference>
<gene>
    <name evidence="9" type="ORF">CTEN210_02352</name>
</gene>
<dbReference type="Pfam" id="PF09445">
    <property type="entry name" value="Methyltransf_15"/>
    <property type="match status" value="1"/>
</dbReference>
<feature type="compositionally biased region" description="Low complexity" evidence="8">
    <location>
        <begin position="22"/>
        <end position="37"/>
    </location>
</feature>
<proteinExistence type="inferred from homology"/>
<dbReference type="Gene3D" id="3.40.50.150">
    <property type="entry name" value="Vaccinia Virus protein VP39"/>
    <property type="match status" value="1"/>
</dbReference>
<sequence>MYPQNFQGNQIPLANPNLNNLQQHQQQQGGPQCNHSQFHQEQQHMNLQNMQAQTKQRFPSNVEATDMTVIVQAVNLYDGPKRNKFLLEAGISPDDLPSSNENQKEESGNGDGLADFFDSPALTQNLQQDNHFHQNGKHHKHHKQKEPPPPCNLFYYCRPPPAHVMQAALSSATNRIFKIPIPIISKRFMSDTNHNIYMDQSVPNPYPDVQDKYWVQRRRLFSRFDKGIQLDAEGWFSVTPEIIADHVTGELAKIIGGLGLIQWKQMQIQRQLQQQHMMQMQNLPGNVLGGPMSQLMPSPQNQGLVLLDAFCGCGGNSIAFAKLSSNLPVSMVVCVDLDRNKLRMAAKNASIYGIPRERIVFVQSDSLHVLANCYQNGRLAIPKRSASQGPSTLFERCDGYLIGGLELLPDLIDIIFMDPPWGGTSYEQLGKNGYDLVNHMRIPYGGGKFGEAQVDESANGETGFANGADLLRMAAQATSTRIVLYDIPRNTSRESLGKAALFAGYRGNIRLDEHYLNGRLKTVTAYLGCDHSHLLQQYQAELLHKGHAHNHR</sequence>
<accession>A0AAD3CHE2</accession>
<feature type="region of interest" description="Disordered" evidence="8">
    <location>
        <begin position="90"/>
        <end position="117"/>
    </location>
</feature>
<evidence type="ECO:0000313" key="9">
    <source>
        <dbReference type="EMBL" id="GFH45878.1"/>
    </source>
</evidence>
<comment type="catalytic activity">
    <reaction evidence="4">
        <text>a 5'-end (N(7)-methyl 5'-triphosphoguanosine)-ribonucleoside in snoRNA + S-adenosyl-L-methionine = a 5'-end (N(2),N(7)-dimethyl 5'-triphosphoguanosine)-ribonucleoside in snoRNA + S-adenosyl-L-homocysteine + H(+)</text>
        <dbReference type="Rhea" id="RHEA:78475"/>
        <dbReference type="Rhea" id="RHEA-COMP:19086"/>
        <dbReference type="Rhea" id="RHEA-COMP:19088"/>
        <dbReference type="ChEBI" id="CHEBI:15378"/>
        <dbReference type="ChEBI" id="CHEBI:57856"/>
        <dbReference type="ChEBI" id="CHEBI:59789"/>
        <dbReference type="ChEBI" id="CHEBI:156461"/>
        <dbReference type="ChEBI" id="CHEBI:172880"/>
    </reaction>
    <physiologicalReaction direction="left-to-right" evidence="4">
        <dbReference type="Rhea" id="RHEA:78476"/>
    </physiologicalReaction>
</comment>
<dbReference type="CDD" id="cd02440">
    <property type="entry name" value="AdoMet_MTases"/>
    <property type="match status" value="1"/>
</dbReference>
<evidence type="ECO:0000256" key="2">
    <source>
        <dbReference type="ARBA" id="ARBA00025783"/>
    </source>
</evidence>
<dbReference type="EMBL" id="BLLK01000022">
    <property type="protein sequence ID" value="GFH45878.1"/>
    <property type="molecule type" value="Genomic_DNA"/>
</dbReference>
<evidence type="ECO:0000256" key="7">
    <source>
        <dbReference type="ARBA" id="ARBA00049790"/>
    </source>
</evidence>
<dbReference type="PROSITE" id="PS00092">
    <property type="entry name" value="N6_MTASE"/>
    <property type="match status" value="1"/>
</dbReference>
<dbReference type="AlphaFoldDB" id="A0AAD3CHE2"/>
<evidence type="ECO:0000256" key="1">
    <source>
        <dbReference type="ARBA" id="ARBA00018517"/>
    </source>
</evidence>
<evidence type="ECO:0000313" key="10">
    <source>
        <dbReference type="Proteomes" id="UP001054902"/>
    </source>
</evidence>
<comment type="catalytic activity">
    <reaction evidence="6">
        <text>a 5'-end (N(7)-methyl 5'-triphosphoguanosine)-ribonucleoside in snRNA + S-adenosyl-L-methionine = a 5'-end (N(2),N(7)-dimethyl 5'-triphosphoguanosine)-ribonucleoside in snRNA + S-adenosyl-L-homocysteine + H(+)</text>
        <dbReference type="Rhea" id="RHEA:78471"/>
        <dbReference type="Rhea" id="RHEA-COMP:19085"/>
        <dbReference type="Rhea" id="RHEA-COMP:19087"/>
        <dbReference type="ChEBI" id="CHEBI:15378"/>
        <dbReference type="ChEBI" id="CHEBI:57856"/>
        <dbReference type="ChEBI" id="CHEBI:59789"/>
        <dbReference type="ChEBI" id="CHEBI:156461"/>
        <dbReference type="ChEBI" id="CHEBI:172880"/>
    </reaction>
    <physiologicalReaction direction="left-to-right" evidence="6">
        <dbReference type="Rhea" id="RHEA:78472"/>
    </physiologicalReaction>
</comment>
<dbReference type="InterPro" id="IPR019012">
    <property type="entry name" value="RNA_cap_Gua-N2-MeTrfase"/>
</dbReference>
<evidence type="ECO:0000256" key="4">
    <source>
        <dbReference type="ARBA" id="ARBA00048740"/>
    </source>
</evidence>
<protein>
    <recommendedName>
        <fullName evidence="1">Trimethylguanosine synthase</fullName>
    </recommendedName>
    <alternativeName>
        <fullName evidence="7">Cap-specific guanine-N(2) methyltransferase</fullName>
    </alternativeName>
</protein>
<dbReference type="InterPro" id="IPR002052">
    <property type="entry name" value="DNA_methylase_N6_adenine_CS"/>
</dbReference>
<comment type="similarity">
    <text evidence="2">Belongs to the methyltransferase superfamily. Trimethylguanosine synthase family.</text>
</comment>
<dbReference type="PANTHER" id="PTHR14741:SF32">
    <property type="entry name" value="TRIMETHYLGUANOSINE SYNTHASE"/>
    <property type="match status" value="1"/>
</dbReference>
<organism evidence="9 10">
    <name type="scientific">Chaetoceros tenuissimus</name>
    <dbReference type="NCBI Taxonomy" id="426638"/>
    <lineage>
        <taxon>Eukaryota</taxon>
        <taxon>Sar</taxon>
        <taxon>Stramenopiles</taxon>
        <taxon>Ochrophyta</taxon>
        <taxon>Bacillariophyta</taxon>
        <taxon>Coscinodiscophyceae</taxon>
        <taxon>Chaetocerotophycidae</taxon>
        <taxon>Chaetocerotales</taxon>
        <taxon>Chaetocerotaceae</taxon>
        <taxon>Chaetoceros</taxon>
    </lineage>
</organism>
<dbReference type="GO" id="GO:0005634">
    <property type="term" value="C:nucleus"/>
    <property type="evidence" value="ECO:0007669"/>
    <property type="project" value="TreeGrafter"/>
</dbReference>
<keyword evidence="10" id="KW-1185">Reference proteome</keyword>
<evidence type="ECO:0000256" key="3">
    <source>
        <dbReference type="ARBA" id="ARBA00047418"/>
    </source>
</evidence>